<dbReference type="SUPFAM" id="SSF81321">
    <property type="entry name" value="Family A G protein-coupled receptor-like"/>
    <property type="match status" value="1"/>
</dbReference>
<dbReference type="STRING" id="307972.A0A2G8L8V9"/>
<dbReference type="GO" id="GO:0004930">
    <property type="term" value="F:G protein-coupled receptor activity"/>
    <property type="evidence" value="ECO:0007669"/>
    <property type="project" value="UniProtKB-KW"/>
</dbReference>
<dbReference type="OrthoDB" id="9996086at2759"/>
<dbReference type="EMBL" id="MRZV01000167">
    <property type="protein sequence ID" value="PIK56697.1"/>
    <property type="molecule type" value="Genomic_DNA"/>
</dbReference>
<dbReference type="AlphaFoldDB" id="A0A2G8L8V9"/>
<dbReference type="InterPro" id="IPR017452">
    <property type="entry name" value="GPCR_Rhodpsn_7TM"/>
</dbReference>
<evidence type="ECO:0000256" key="8">
    <source>
        <dbReference type="ARBA" id="ARBA00023224"/>
    </source>
</evidence>
<proteinExistence type="predicted"/>
<dbReference type="PRINTS" id="PR00237">
    <property type="entry name" value="GPCRRHODOPSN"/>
</dbReference>
<accession>A0A2G8L8V9</accession>
<keyword evidence="6 10" id="KW-0472">Membrane</keyword>
<evidence type="ECO:0000256" key="10">
    <source>
        <dbReference type="SAM" id="Phobius"/>
    </source>
</evidence>
<comment type="subcellular location">
    <subcellularLocation>
        <location evidence="1">Cell membrane</location>
        <topology evidence="1">Multi-pass membrane protein</topology>
    </subcellularLocation>
</comment>
<organism evidence="12 13">
    <name type="scientific">Stichopus japonicus</name>
    <name type="common">Sea cucumber</name>
    <dbReference type="NCBI Taxonomy" id="307972"/>
    <lineage>
        <taxon>Eukaryota</taxon>
        <taxon>Metazoa</taxon>
        <taxon>Echinodermata</taxon>
        <taxon>Eleutherozoa</taxon>
        <taxon>Echinozoa</taxon>
        <taxon>Holothuroidea</taxon>
        <taxon>Aspidochirotacea</taxon>
        <taxon>Aspidochirotida</taxon>
        <taxon>Stichopodidae</taxon>
        <taxon>Apostichopus</taxon>
    </lineage>
</organism>
<keyword evidence="5" id="KW-0297">G-protein coupled receptor</keyword>
<evidence type="ECO:0000256" key="6">
    <source>
        <dbReference type="ARBA" id="ARBA00023136"/>
    </source>
</evidence>
<feature type="transmembrane region" description="Helical" evidence="10">
    <location>
        <begin position="30"/>
        <end position="52"/>
    </location>
</feature>
<keyword evidence="7 12" id="KW-0675">Receptor</keyword>
<reference evidence="12 13" key="1">
    <citation type="journal article" date="2017" name="PLoS Biol.">
        <title>The sea cucumber genome provides insights into morphological evolution and visceral regeneration.</title>
        <authorList>
            <person name="Zhang X."/>
            <person name="Sun L."/>
            <person name="Yuan J."/>
            <person name="Sun Y."/>
            <person name="Gao Y."/>
            <person name="Zhang L."/>
            <person name="Li S."/>
            <person name="Dai H."/>
            <person name="Hamel J.F."/>
            <person name="Liu C."/>
            <person name="Yu Y."/>
            <person name="Liu S."/>
            <person name="Lin W."/>
            <person name="Guo K."/>
            <person name="Jin S."/>
            <person name="Xu P."/>
            <person name="Storey K.B."/>
            <person name="Huan P."/>
            <person name="Zhang T."/>
            <person name="Zhou Y."/>
            <person name="Zhang J."/>
            <person name="Lin C."/>
            <person name="Li X."/>
            <person name="Xing L."/>
            <person name="Huo D."/>
            <person name="Sun M."/>
            <person name="Wang L."/>
            <person name="Mercier A."/>
            <person name="Li F."/>
            <person name="Yang H."/>
            <person name="Xiang J."/>
        </authorList>
    </citation>
    <scope>NUCLEOTIDE SEQUENCE [LARGE SCALE GENOMIC DNA]</scope>
    <source>
        <strain evidence="12">Shaxun</strain>
        <tissue evidence="12">Muscle</tissue>
    </source>
</reference>
<evidence type="ECO:0000313" key="13">
    <source>
        <dbReference type="Proteomes" id="UP000230750"/>
    </source>
</evidence>
<feature type="transmembrane region" description="Helical" evidence="10">
    <location>
        <begin position="103"/>
        <end position="125"/>
    </location>
</feature>
<feature type="domain" description="G-protein coupled receptors family 1 profile" evidence="11">
    <location>
        <begin position="42"/>
        <end position="313"/>
    </location>
</feature>
<protein>
    <submittedName>
        <fullName evidence="12">Putative alpha-1A adrenergic receptor-like</fullName>
    </submittedName>
</protein>
<dbReference type="Gene3D" id="1.20.1070.10">
    <property type="entry name" value="Rhodopsin 7-helix transmembrane proteins"/>
    <property type="match status" value="1"/>
</dbReference>
<evidence type="ECO:0000256" key="2">
    <source>
        <dbReference type="ARBA" id="ARBA00022475"/>
    </source>
</evidence>
<keyword evidence="13" id="KW-1185">Reference proteome</keyword>
<dbReference type="CDD" id="cd00637">
    <property type="entry name" value="7tm_classA_rhodopsin-like"/>
    <property type="match status" value="1"/>
</dbReference>
<evidence type="ECO:0000256" key="3">
    <source>
        <dbReference type="ARBA" id="ARBA00022692"/>
    </source>
</evidence>
<evidence type="ECO:0000256" key="9">
    <source>
        <dbReference type="SAM" id="MobiDB-lite"/>
    </source>
</evidence>
<dbReference type="Proteomes" id="UP000230750">
    <property type="component" value="Unassembled WGS sequence"/>
</dbReference>
<dbReference type="PANTHER" id="PTHR24228:SF72">
    <property type="entry name" value="G-PROTEIN COUPLED RECEPTORS FAMILY 1 PROFILE DOMAIN-CONTAINING PROTEIN"/>
    <property type="match status" value="1"/>
</dbReference>
<feature type="transmembrane region" description="Helical" evidence="10">
    <location>
        <begin position="195"/>
        <end position="218"/>
    </location>
</feature>
<evidence type="ECO:0000256" key="7">
    <source>
        <dbReference type="ARBA" id="ARBA00023170"/>
    </source>
</evidence>
<feature type="transmembrane region" description="Helical" evidence="10">
    <location>
        <begin position="146"/>
        <end position="167"/>
    </location>
</feature>
<evidence type="ECO:0000256" key="1">
    <source>
        <dbReference type="ARBA" id="ARBA00004651"/>
    </source>
</evidence>
<keyword evidence="4 10" id="KW-1133">Transmembrane helix</keyword>
<evidence type="ECO:0000256" key="5">
    <source>
        <dbReference type="ARBA" id="ARBA00023040"/>
    </source>
</evidence>
<feature type="region of interest" description="Disordered" evidence="9">
    <location>
        <begin position="350"/>
        <end position="374"/>
    </location>
</feature>
<dbReference type="PANTHER" id="PTHR24228">
    <property type="entry name" value="B2 BRADYKININ RECEPTOR/ANGIOTENSIN II RECEPTOR"/>
    <property type="match status" value="1"/>
</dbReference>
<keyword evidence="2" id="KW-1003">Cell membrane</keyword>
<gene>
    <name evidence="12" type="ORF">BSL78_06419</name>
</gene>
<name>A0A2G8L8V9_STIJA</name>
<feature type="compositionally biased region" description="Basic and acidic residues" evidence="9">
    <location>
        <begin position="354"/>
        <end position="366"/>
    </location>
</feature>
<feature type="transmembrane region" description="Helical" evidence="10">
    <location>
        <begin position="267"/>
        <end position="285"/>
    </location>
</feature>
<dbReference type="PROSITE" id="PS50262">
    <property type="entry name" value="G_PROTEIN_RECEP_F1_2"/>
    <property type="match status" value="1"/>
</dbReference>
<comment type="caution">
    <text evidence="12">The sequence shown here is derived from an EMBL/GenBank/DDBJ whole genome shotgun (WGS) entry which is preliminary data.</text>
</comment>
<keyword evidence="8" id="KW-0807">Transducer</keyword>
<dbReference type="GO" id="GO:0005886">
    <property type="term" value="C:plasma membrane"/>
    <property type="evidence" value="ECO:0007669"/>
    <property type="project" value="UniProtKB-SubCell"/>
</dbReference>
<evidence type="ECO:0000259" key="11">
    <source>
        <dbReference type="PROSITE" id="PS50262"/>
    </source>
</evidence>
<dbReference type="InterPro" id="IPR000276">
    <property type="entry name" value="GPCR_Rhodpsn"/>
</dbReference>
<evidence type="ECO:0000256" key="4">
    <source>
        <dbReference type="ARBA" id="ARBA00022989"/>
    </source>
</evidence>
<keyword evidence="3 10" id="KW-0812">Transmembrane</keyword>
<feature type="transmembrane region" description="Helical" evidence="10">
    <location>
        <begin position="64"/>
        <end position="83"/>
    </location>
</feature>
<dbReference type="Pfam" id="PF00001">
    <property type="entry name" value="7tm_1"/>
    <property type="match status" value="1"/>
</dbReference>
<sequence length="374" mass="42105">MENIFDHYNNNSHTDLTYSHPKSLRIFDGVMHLTAGILGVLGNTMVFIAFVLSKRLQTKTNIFVVNLAFADFLTSILMPIFTWSLIADLDQEVDQWIDTMCAFAIGIAQSTVGCSLLTLSFIAMNRLVLITQTKETYARIYQNRNVALFILIAWLYPITSAMIPLFFNIGELGYDEVAHICGTKTSHPQSYLYDVLVVGLLIPVPMVIIIYSYARIFYFISVHNKQLRSNQAEVRSISGMNQQTDGPANSNGLNNRRLKKQVDISKNLFYVIVTYLICLTPHLLAEIFDAKSIVITQTKVLVVSNSFVNPILYGVKHPHFRLVFACILRCRWQDVPQPSWILKATSNLHSKTQGRSDGKLEAKSSGKDGPTTTL</sequence>
<evidence type="ECO:0000313" key="12">
    <source>
        <dbReference type="EMBL" id="PIK56697.1"/>
    </source>
</evidence>